<keyword evidence="2" id="KW-0732">Signal</keyword>
<feature type="signal peptide" evidence="2">
    <location>
        <begin position="1"/>
        <end position="27"/>
    </location>
</feature>
<dbReference type="EMBL" id="JAUIRO010000004">
    <property type="protein sequence ID" value="KAK0717817.1"/>
    <property type="molecule type" value="Genomic_DNA"/>
</dbReference>
<feature type="compositionally biased region" description="Low complexity" evidence="1">
    <location>
        <begin position="26"/>
        <end position="40"/>
    </location>
</feature>
<protein>
    <recommendedName>
        <fullName evidence="5">Secreted protein</fullName>
    </recommendedName>
</protein>
<evidence type="ECO:0000313" key="3">
    <source>
        <dbReference type="EMBL" id="KAK0717817.1"/>
    </source>
</evidence>
<reference evidence="3" key="1">
    <citation type="submission" date="2023-06" db="EMBL/GenBank/DDBJ databases">
        <title>Genome-scale phylogeny and comparative genomics of the fungal order Sordariales.</title>
        <authorList>
            <consortium name="Lawrence Berkeley National Laboratory"/>
            <person name="Hensen N."/>
            <person name="Bonometti L."/>
            <person name="Westerberg I."/>
            <person name="Brannstrom I.O."/>
            <person name="Guillou S."/>
            <person name="Cros-Aarteil S."/>
            <person name="Calhoun S."/>
            <person name="Haridas S."/>
            <person name="Kuo A."/>
            <person name="Mondo S."/>
            <person name="Pangilinan J."/>
            <person name="Riley R."/>
            <person name="LaButti K."/>
            <person name="Andreopoulos B."/>
            <person name="Lipzen A."/>
            <person name="Chen C."/>
            <person name="Yanf M."/>
            <person name="Daum C."/>
            <person name="Ng V."/>
            <person name="Clum A."/>
            <person name="Steindorff A."/>
            <person name="Ohm R."/>
            <person name="Martin F."/>
            <person name="Silar P."/>
            <person name="Natvig D."/>
            <person name="Lalanne C."/>
            <person name="Gautier V."/>
            <person name="Ament-velasquez S.L."/>
            <person name="Kruys A."/>
            <person name="Hutchinson M.I."/>
            <person name="Powell A.J."/>
            <person name="Barry K."/>
            <person name="Miller A.N."/>
            <person name="Grigoriev I.V."/>
            <person name="Debuchy R."/>
            <person name="Gladieux P."/>
            <person name="Thoren M.H."/>
            <person name="Johannesson H."/>
        </authorList>
    </citation>
    <scope>NUCLEOTIDE SEQUENCE</scope>
    <source>
        <strain evidence="3">SMH2392-1A</strain>
    </source>
</reference>
<dbReference type="AlphaFoldDB" id="A0AA40DY02"/>
<evidence type="ECO:0008006" key="5">
    <source>
        <dbReference type="Google" id="ProtNLM"/>
    </source>
</evidence>
<sequence length="94" mass="10653">MPRRPLSCKSWLRWLLLLILSSMPGSSMPGSSMPGSSMPGPSRPRRTGRYAVRRRSCHPLVTCDLVRRVDSEGALEPGRRGYRFRRSIIVGRRS</sequence>
<gene>
    <name evidence="3" type="ORF">B0T26DRAFT_304164</name>
</gene>
<evidence type="ECO:0000256" key="2">
    <source>
        <dbReference type="SAM" id="SignalP"/>
    </source>
</evidence>
<comment type="caution">
    <text evidence="3">The sequence shown here is derived from an EMBL/GenBank/DDBJ whole genome shotgun (WGS) entry which is preliminary data.</text>
</comment>
<proteinExistence type="predicted"/>
<dbReference type="GeneID" id="85317548"/>
<name>A0AA40DY02_9PEZI</name>
<evidence type="ECO:0000313" key="4">
    <source>
        <dbReference type="Proteomes" id="UP001172101"/>
    </source>
</evidence>
<accession>A0AA40DY02</accession>
<evidence type="ECO:0000256" key="1">
    <source>
        <dbReference type="SAM" id="MobiDB-lite"/>
    </source>
</evidence>
<feature type="chain" id="PRO_5041456607" description="Secreted protein" evidence="2">
    <location>
        <begin position="28"/>
        <end position="94"/>
    </location>
</feature>
<dbReference type="RefSeq" id="XP_060296610.1">
    <property type="nucleotide sequence ID" value="XM_060434278.1"/>
</dbReference>
<dbReference type="Proteomes" id="UP001172101">
    <property type="component" value="Unassembled WGS sequence"/>
</dbReference>
<feature type="region of interest" description="Disordered" evidence="1">
    <location>
        <begin position="26"/>
        <end position="50"/>
    </location>
</feature>
<keyword evidence="4" id="KW-1185">Reference proteome</keyword>
<organism evidence="3 4">
    <name type="scientific">Lasiosphaeria miniovina</name>
    <dbReference type="NCBI Taxonomy" id="1954250"/>
    <lineage>
        <taxon>Eukaryota</taxon>
        <taxon>Fungi</taxon>
        <taxon>Dikarya</taxon>
        <taxon>Ascomycota</taxon>
        <taxon>Pezizomycotina</taxon>
        <taxon>Sordariomycetes</taxon>
        <taxon>Sordariomycetidae</taxon>
        <taxon>Sordariales</taxon>
        <taxon>Lasiosphaeriaceae</taxon>
        <taxon>Lasiosphaeria</taxon>
    </lineage>
</organism>